<feature type="coiled-coil region" evidence="1">
    <location>
        <begin position="1"/>
        <end position="78"/>
    </location>
</feature>
<gene>
    <name evidence="2" type="ORF">TBIB3V08_LOCUS5420</name>
</gene>
<accession>A0A7R9EZJ3</accession>
<evidence type="ECO:0000256" key="1">
    <source>
        <dbReference type="SAM" id="Coils"/>
    </source>
</evidence>
<evidence type="ECO:0000313" key="2">
    <source>
        <dbReference type="EMBL" id="CAD7443007.1"/>
    </source>
</evidence>
<evidence type="ECO:0008006" key="3">
    <source>
        <dbReference type="Google" id="ProtNLM"/>
    </source>
</evidence>
<dbReference type="AlphaFoldDB" id="A0A7R9EZJ3"/>
<keyword evidence="1" id="KW-0175">Coiled coil</keyword>
<reference evidence="2" key="1">
    <citation type="submission" date="2020-11" db="EMBL/GenBank/DDBJ databases">
        <authorList>
            <person name="Tran Van P."/>
        </authorList>
    </citation>
    <scope>NUCLEOTIDE SEQUENCE</scope>
</reference>
<sequence length="534" mass="63591">MDELERERQILENAQRYADKERMILNKNSLRKEKMDNNRAKLEEERLEKEHMLAARRRRHAQRIKQIARRKLEDALRRRERSLALDQKVLSRVLMANEIERRRKIHMMRRWHDGETRRLQLREQRRRQELRDRECREAERWQQKLEEQLDYKKRREELLTKHEQQMEFLVDVRNYVVNQQRLQLELALQDIKHRRNKQKRDKNARQRSNAMLNAMSKAWDGHCNNLREVSKPDVKTALASTMNIMKHKGQGGIKKERTYSFRGEQDGTIIINGKSINELETRCNRVLNGFNNCCRRVKLNMTQSKTNYMVFKCKLKRNPSIRIENDNLKRVAMTRYLGITLDEKRNYQAHIKQACARALTVMHKINSIGRRRFHIPMKAIAKKLLSLQRNVLMRMTSAYRSVATDALTTVLVIQPLDQQVMQKAACYWLKRRAFEIVERLTKAGVKTLVGIDRAIEEEWKERWGTSGTSRRTFSLLPSIAERLELKHLKPSHRLVHFLTGKRPYKAESPTCESGGLATPEHVVLECPEKEKIRR</sequence>
<proteinExistence type="predicted"/>
<protein>
    <recommendedName>
        <fullName evidence="3">Reverse transcriptase</fullName>
    </recommendedName>
</protein>
<organism evidence="2">
    <name type="scientific">Timema bartmani</name>
    <dbReference type="NCBI Taxonomy" id="61472"/>
    <lineage>
        <taxon>Eukaryota</taxon>
        <taxon>Metazoa</taxon>
        <taxon>Ecdysozoa</taxon>
        <taxon>Arthropoda</taxon>
        <taxon>Hexapoda</taxon>
        <taxon>Insecta</taxon>
        <taxon>Pterygota</taxon>
        <taxon>Neoptera</taxon>
        <taxon>Polyneoptera</taxon>
        <taxon>Phasmatodea</taxon>
        <taxon>Timematodea</taxon>
        <taxon>Timematoidea</taxon>
        <taxon>Timematidae</taxon>
        <taxon>Timema</taxon>
    </lineage>
</organism>
<dbReference type="EMBL" id="OD565944">
    <property type="protein sequence ID" value="CAD7443007.1"/>
    <property type="molecule type" value="Genomic_DNA"/>
</dbReference>
<name>A0A7R9EZJ3_9NEOP</name>